<evidence type="ECO:0000256" key="11">
    <source>
        <dbReference type="ARBA" id="ARBA00022989"/>
    </source>
</evidence>
<keyword evidence="7 18" id="KW-0812">Transmembrane</keyword>
<keyword evidence="5 16" id="KW-0597">Phosphoprotein</keyword>
<dbReference type="CDD" id="cd16922">
    <property type="entry name" value="HATPase_EvgS-ArcB-TorS-like"/>
    <property type="match status" value="1"/>
</dbReference>
<dbReference type="PROSITE" id="PS50110">
    <property type="entry name" value="RESPONSE_REGULATORY"/>
    <property type="match status" value="1"/>
</dbReference>
<accession>A0A437KY17</accession>
<keyword evidence="6" id="KW-0808">Transferase</keyword>
<evidence type="ECO:0000256" key="10">
    <source>
        <dbReference type="ARBA" id="ARBA00022840"/>
    </source>
</evidence>
<evidence type="ECO:0000256" key="3">
    <source>
        <dbReference type="ARBA" id="ARBA00012438"/>
    </source>
</evidence>
<organism evidence="21 22">
    <name type="scientific">Flavobacterium sufflavum</name>
    <dbReference type="NCBI Taxonomy" id="1921138"/>
    <lineage>
        <taxon>Bacteria</taxon>
        <taxon>Pseudomonadati</taxon>
        <taxon>Bacteroidota</taxon>
        <taxon>Flavobacteriia</taxon>
        <taxon>Flavobacteriales</taxon>
        <taxon>Flavobacteriaceae</taxon>
        <taxon>Flavobacterium</taxon>
    </lineage>
</organism>
<dbReference type="InterPro" id="IPR004358">
    <property type="entry name" value="Sig_transdc_His_kin-like_C"/>
</dbReference>
<dbReference type="SUPFAM" id="SSF52172">
    <property type="entry name" value="CheY-like"/>
    <property type="match status" value="1"/>
</dbReference>
<dbReference type="SMART" id="SM00448">
    <property type="entry name" value="REC"/>
    <property type="match status" value="1"/>
</dbReference>
<evidence type="ECO:0000256" key="6">
    <source>
        <dbReference type="ARBA" id="ARBA00022679"/>
    </source>
</evidence>
<evidence type="ECO:0000259" key="19">
    <source>
        <dbReference type="PROSITE" id="PS50109"/>
    </source>
</evidence>
<dbReference type="InterPro" id="IPR003594">
    <property type="entry name" value="HATPase_dom"/>
</dbReference>
<dbReference type="Gene3D" id="1.10.287.130">
    <property type="match status" value="1"/>
</dbReference>
<dbReference type="Pfam" id="PF05231">
    <property type="entry name" value="MASE1"/>
    <property type="match status" value="1"/>
</dbReference>
<evidence type="ECO:0000256" key="9">
    <source>
        <dbReference type="ARBA" id="ARBA00022777"/>
    </source>
</evidence>
<dbReference type="Pfam" id="PF00072">
    <property type="entry name" value="Response_reg"/>
    <property type="match status" value="1"/>
</dbReference>
<dbReference type="EMBL" id="SACJ01000003">
    <property type="protein sequence ID" value="RVT77452.1"/>
    <property type="molecule type" value="Genomic_DNA"/>
</dbReference>
<feature type="transmembrane region" description="Helical" evidence="18">
    <location>
        <begin position="128"/>
        <end position="148"/>
    </location>
</feature>
<comment type="catalytic activity">
    <reaction evidence="1">
        <text>ATP + protein L-histidine = ADP + protein N-phospho-L-histidine.</text>
        <dbReference type="EC" id="2.7.13.3"/>
    </reaction>
</comment>
<feature type="transmembrane region" description="Helical" evidence="18">
    <location>
        <begin position="241"/>
        <end position="262"/>
    </location>
</feature>
<dbReference type="AlphaFoldDB" id="A0A437KY17"/>
<keyword evidence="11 18" id="KW-1133">Transmembrane helix</keyword>
<comment type="subcellular location">
    <subcellularLocation>
        <location evidence="2">Cell membrane</location>
        <topology evidence="2">Multi-pass membrane protein</topology>
    </subcellularLocation>
</comment>
<dbReference type="InterPro" id="IPR007895">
    <property type="entry name" value="MASE1"/>
</dbReference>
<dbReference type="FunFam" id="1.10.287.130:FF:000002">
    <property type="entry name" value="Two-component osmosensing histidine kinase"/>
    <property type="match status" value="1"/>
</dbReference>
<comment type="subunit">
    <text evidence="14">At low DSF concentrations, interacts with RpfF.</text>
</comment>
<dbReference type="FunFam" id="3.30.565.10:FF:000010">
    <property type="entry name" value="Sensor histidine kinase RcsC"/>
    <property type="match status" value="1"/>
</dbReference>
<keyword evidence="8" id="KW-0547">Nucleotide-binding</keyword>
<evidence type="ECO:0000256" key="5">
    <source>
        <dbReference type="ARBA" id="ARBA00022553"/>
    </source>
</evidence>
<evidence type="ECO:0000313" key="21">
    <source>
        <dbReference type="EMBL" id="RVT77452.1"/>
    </source>
</evidence>
<feature type="transmembrane region" description="Helical" evidence="18">
    <location>
        <begin position="89"/>
        <end position="108"/>
    </location>
</feature>
<dbReference type="SMART" id="SM00388">
    <property type="entry name" value="HisKA"/>
    <property type="match status" value="1"/>
</dbReference>
<dbReference type="Gene3D" id="3.30.565.10">
    <property type="entry name" value="Histidine kinase-like ATPase, C-terminal domain"/>
    <property type="match status" value="1"/>
</dbReference>
<protein>
    <recommendedName>
        <fullName evidence="15">Sensory/regulatory protein RpfC</fullName>
        <ecNumber evidence="3">2.7.13.3</ecNumber>
    </recommendedName>
</protein>
<evidence type="ECO:0000313" key="22">
    <source>
        <dbReference type="Proteomes" id="UP000285211"/>
    </source>
</evidence>
<comment type="caution">
    <text evidence="21">The sequence shown here is derived from an EMBL/GenBank/DDBJ whole genome shotgun (WGS) entry which is preliminary data.</text>
</comment>
<evidence type="ECO:0000256" key="8">
    <source>
        <dbReference type="ARBA" id="ARBA00022741"/>
    </source>
</evidence>
<gene>
    <name evidence="21" type="ORF">EOD40_06505</name>
</gene>
<dbReference type="CDD" id="cd00082">
    <property type="entry name" value="HisKA"/>
    <property type="match status" value="1"/>
</dbReference>
<dbReference type="PANTHER" id="PTHR45339:SF1">
    <property type="entry name" value="HYBRID SIGNAL TRANSDUCTION HISTIDINE KINASE J"/>
    <property type="match status" value="1"/>
</dbReference>
<evidence type="ECO:0000256" key="17">
    <source>
        <dbReference type="SAM" id="Coils"/>
    </source>
</evidence>
<dbReference type="CDD" id="cd17546">
    <property type="entry name" value="REC_hyHK_CKI1_RcsC-like"/>
    <property type="match status" value="1"/>
</dbReference>
<evidence type="ECO:0000256" key="2">
    <source>
        <dbReference type="ARBA" id="ARBA00004651"/>
    </source>
</evidence>
<keyword evidence="22" id="KW-1185">Reference proteome</keyword>
<keyword evidence="9" id="KW-0418">Kinase</keyword>
<evidence type="ECO:0000256" key="12">
    <source>
        <dbReference type="ARBA" id="ARBA00023012"/>
    </source>
</evidence>
<evidence type="ECO:0000256" key="16">
    <source>
        <dbReference type="PROSITE-ProRule" id="PRU00169"/>
    </source>
</evidence>
<dbReference type="InterPro" id="IPR036890">
    <property type="entry name" value="HATPase_C_sf"/>
</dbReference>
<dbReference type="PRINTS" id="PR00344">
    <property type="entry name" value="BCTRLSENSOR"/>
</dbReference>
<reference evidence="21 22" key="1">
    <citation type="submission" date="2019-01" db="EMBL/GenBank/DDBJ databases">
        <authorList>
            <person name="Chen W.-M."/>
        </authorList>
    </citation>
    <scope>NUCLEOTIDE SEQUENCE [LARGE SCALE GENOMIC DNA]</scope>
    <source>
        <strain evidence="21 22">BBQ-12</strain>
    </source>
</reference>
<dbReference type="InterPro" id="IPR003661">
    <property type="entry name" value="HisK_dim/P_dom"/>
</dbReference>
<evidence type="ECO:0000256" key="18">
    <source>
        <dbReference type="SAM" id="Phobius"/>
    </source>
</evidence>
<dbReference type="Pfam" id="PF00512">
    <property type="entry name" value="HisKA"/>
    <property type="match status" value="1"/>
</dbReference>
<dbReference type="Gene3D" id="3.40.50.2300">
    <property type="match status" value="1"/>
</dbReference>
<dbReference type="RefSeq" id="WP_128194089.1">
    <property type="nucleotide sequence ID" value="NZ_SACJ01000003.1"/>
</dbReference>
<keyword evidence="17" id="KW-0175">Coiled coil</keyword>
<evidence type="ECO:0000256" key="13">
    <source>
        <dbReference type="ARBA" id="ARBA00023136"/>
    </source>
</evidence>
<evidence type="ECO:0000256" key="1">
    <source>
        <dbReference type="ARBA" id="ARBA00000085"/>
    </source>
</evidence>
<feature type="coiled-coil region" evidence="17">
    <location>
        <begin position="291"/>
        <end position="321"/>
    </location>
</feature>
<evidence type="ECO:0000256" key="14">
    <source>
        <dbReference type="ARBA" id="ARBA00064003"/>
    </source>
</evidence>
<sequence>MRDKLKETVTANVITFLLYYIFAILGMKFINLPPGNLTVIWLPAGIALGSLMKFGRKVIPAIFLASFFSNIPFFIIQNDLWHTFKGVTLGTWIASIDTLQSVLGYVAYTRIIKSPIFWKTKNVLKYYLYMVLLPPILTTWIMVLSPYLMGYFQATTSELLIKIGLITLSDILGIILVVPLFYALKKIKPVNTKDFLLFLSFNLLLLLNLYYSLSYYPLLIYISIPILTLFIIRFKTIGYSIGIIIFSACTIYATSIGIGPFYESKQYISFINLFIFIISIALPLSYIFSLINELTYYNNELKKKNRNLKELSNNLNVTIQERTKDLIIAKEEAETANKLKSTFLSNMSHEIRTPINGILGFIDILDEKETDQEKRNYLDILKISSLNLLGIINDILDLSKIESGKHTIVENRINITDFIEKSSKSFKEQAKIKGIDFILDCENCTEKEIISDEKILSQILNNLLSNAIKFTDKGYVKLQINTLVKNKIEIKVTDTGIGINKNKKSRIFAPFYQGDNSLSKKYGGTGLGLPIIKKSVDLLHGEISVKTKEEKGTEFIISIPYKISDKVKNHKSKPIEIIQQHNNKQLKIISAEDVEINQLLVEKILKSQNWDVKKVYNGKELLAELENESYNIILMDIQMPEMDGIEATKIIKANPKLANTPIIALSAYAFEENIKEIIDSGVNDYVSKPIQKEELIRKINTWTNHNFADVSI</sequence>
<evidence type="ECO:0000256" key="15">
    <source>
        <dbReference type="ARBA" id="ARBA00068150"/>
    </source>
</evidence>
<dbReference type="OrthoDB" id="9804645at2"/>
<dbReference type="InterPro" id="IPR001789">
    <property type="entry name" value="Sig_transdc_resp-reg_receiver"/>
</dbReference>
<feature type="domain" description="Response regulatory" evidence="20">
    <location>
        <begin position="587"/>
        <end position="703"/>
    </location>
</feature>
<proteinExistence type="predicted"/>
<keyword evidence="12" id="KW-0902">Two-component regulatory system</keyword>
<evidence type="ECO:0000256" key="7">
    <source>
        <dbReference type="ARBA" id="ARBA00022692"/>
    </source>
</evidence>
<feature type="transmembrane region" description="Helical" evidence="18">
    <location>
        <begin position="268"/>
        <end position="291"/>
    </location>
</feature>
<dbReference type="InterPro" id="IPR036097">
    <property type="entry name" value="HisK_dim/P_sf"/>
</dbReference>
<feature type="transmembrane region" description="Helical" evidence="18">
    <location>
        <begin position="160"/>
        <end position="183"/>
    </location>
</feature>
<dbReference type="SMART" id="SM00387">
    <property type="entry name" value="HATPase_c"/>
    <property type="match status" value="1"/>
</dbReference>
<dbReference type="EC" id="2.7.13.3" evidence="3"/>
<name>A0A437KY17_9FLAO</name>
<keyword evidence="4" id="KW-1003">Cell membrane</keyword>
<dbReference type="InterPro" id="IPR005467">
    <property type="entry name" value="His_kinase_dom"/>
</dbReference>
<keyword evidence="10" id="KW-0067">ATP-binding</keyword>
<feature type="transmembrane region" description="Helical" evidence="18">
    <location>
        <begin position="9"/>
        <end position="27"/>
    </location>
</feature>
<feature type="transmembrane region" description="Helical" evidence="18">
    <location>
        <begin position="58"/>
        <end position="77"/>
    </location>
</feature>
<dbReference type="SUPFAM" id="SSF55874">
    <property type="entry name" value="ATPase domain of HSP90 chaperone/DNA topoisomerase II/histidine kinase"/>
    <property type="match status" value="1"/>
</dbReference>
<dbReference type="PROSITE" id="PS50109">
    <property type="entry name" value="HIS_KIN"/>
    <property type="match status" value="1"/>
</dbReference>
<keyword evidence="13 18" id="KW-0472">Membrane</keyword>
<dbReference type="GO" id="GO:0005886">
    <property type="term" value="C:plasma membrane"/>
    <property type="evidence" value="ECO:0007669"/>
    <property type="project" value="UniProtKB-SubCell"/>
</dbReference>
<feature type="transmembrane region" description="Helical" evidence="18">
    <location>
        <begin position="33"/>
        <end position="51"/>
    </location>
</feature>
<dbReference type="GO" id="GO:0000155">
    <property type="term" value="F:phosphorelay sensor kinase activity"/>
    <property type="evidence" value="ECO:0007669"/>
    <property type="project" value="InterPro"/>
</dbReference>
<dbReference type="Pfam" id="PF02518">
    <property type="entry name" value="HATPase_c"/>
    <property type="match status" value="1"/>
</dbReference>
<dbReference type="InterPro" id="IPR011006">
    <property type="entry name" value="CheY-like_superfamily"/>
</dbReference>
<dbReference type="Proteomes" id="UP000285211">
    <property type="component" value="Unassembled WGS sequence"/>
</dbReference>
<evidence type="ECO:0000256" key="4">
    <source>
        <dbReference type="ARBA" id="ARBA00022475"/>
    </source>
</evidence>
<feature type="transmembrane region" description="Helical" evidence="18">
    <location>
        <begin position="195"/>
        <end position="212"/>
    </location>
</feature>
<dbReference type="SUPFAM" id="SSF47384">
    <property type="entry name" value="Homodimeric domain of signal transducing histidine kinase"/>
    <property type="match status" value="1"/>
</dbReference>
<evidence type="ECO:0000259" key="20">
    <source>
        <dbReference type="PROSITE" id="PS50110"/>
    </source>
</evidence>
<dbReference type="GO" id="GO:0005524">
    <property type="term" value="F:ATP binding"/>
    <property type="evidence" value="ECO:0007669"/>
    <property type="project" value="UniProtKB-KW"/>
</dbReference>
<feature type="modified residue" description="4-aspartylphosphate" evidence="16">
    <location>
        <position position="636"/>
    </location>
</feature>
<dbReference type="PANTHER" id="PTHR45339">
    <property type="entry name" value="HYBRID SIGNAL TRANSDUCTION HISTIDINE KINASE J"/>
    <property type="match status" value="1"/>
</dbReference>
<feature type="domain" description="Histidine kinase" evidence="19">
    <location>
        <begin position="346"/>
        <end position="563"/>
    </location>
</feature>